<evidence type="ECO:0000256" key="2">
    <source>
        <dbReference type="ARBA" id="ARBA00022964"/>
    </source>
</evidence>
<evidence type="ECO:0000256" key="3">
    <source>
        <dbReference type="ARBA" id="ARBA00023002"/>
    </source>
</evidence>
<dbReference type="Proteomes" id="UP001642464">
    <property type="component" value="Unassembled WGS sequence"/>
</dbReference>
<accession>A0ABP0HQE3</accession>
<dbReference type="PANTHER" id="PTHR16557">
    <property type="entry name" value="ALKYLATED DNA REPAIR PROTEIN ALKB-RELATED"/>
    <property type="match status" value="1"/>
</dbReference>
<dbReference type="Pfam" id="PF13532">
    <property type="entry name" value="2OG-FeII_Oxy_2"/>
    <property type="match status" value="1"/>
</dbReference>
<reference evidence="7 8" key="1">
    <citation type="submission" date="2024-02" db="EMBL/GenBank/DDBJ databases">
        <authorList>
            <person name="Chen Y."/>
            <person name="Shah S."/>
            <person name="Dougan E. K."/>
            <person name="Thang M."/>
            <person name="Chan C."/>
        </authorList>
    </citation>
    <scope>NUCLEOTIDE SEQUENCE [LARGE SCALE GENOMIC DNA]</scope>
</reference>
<gene>
    <name evidence="7" type="ORF">SCF082_LOCUS3093</name>
</gene>
<evidence type="ECO:0000313" key="8">
    <source>
        <dbReference type="Proteomes" id="UP001642464"/>
    </source>
</evidence>
<dbReference type="InterPro" id="IPR037151">
    <property type="entry name" value="AlkB-like_sf"/>
</dbReference>
<feature type="compositionally biased region" description="Basic and acidic residues" evidence="5">
    <location>
        <begin position="463"/>
        <end position="476"/>
    </location>
</feature>
<keyword evidence="4" id="KW-0408">Iron</keyword>
<keyword evidence="1" id="KW-0479">Metal-binding</keyword>
<dbReference type="GO" id="GO:0051213">
    <property type="term" value="F:dioxygenase activity"/>
    <property type="evidence" value="ECO:0007669"/>
    <property type="project" value="UniProtKB-KW"/>
</dbReference>
<dbReference type="SUPFAM" id="SSF51197">
    <property type="entry name" value="Clavaminate synthase-like"/>
    <property type="match status" value="1"/>
</dbReference>
<keyword evidence="3" id="KW-0560">Oxidoreductase</keyword>
<organism evidence="7 8">
    <name type="scientific">Durusdinium trenchii</name>
    <dbReference type="NCBI Taxonomy" id="1381693"/>
    <lineage>
        <taxon>Eukaryota</taxon>
        <taxon>Sar</taxon>
        <taxon>Alveolata</taxon>
        <taxon>Dinophyceae</taxon>
        <taxon>Suessiales</taxon>
        <taxon>Symbiodiniaceae</taxon>
        <taxon>Durusdinium</taxon>
    </lineage>
</organism>
<dbReference type="PANTHER" id="PTHR16557:SF11">
    <property type="entry name" value="ALPHA-KETOGLUTARATE-DEPENDENT DIOXYGENASE ALKB"/>
    <property type="match status" value="1"/>
</dbReference>
<dbReference type="InterPro" id="IPR027450">
    <property type="entry name" value="AlkB-like"/>
</dbReference>
<comment type="caution">
    <text evidence="7">The sequence shown here is derived from an EMBL/GenBank/DDBJ whole genome shotgun (WGS) entry which is preliminary data.</text>
</comment>
<feature type="domain" description="Fe2OG dioxygenase" evidence="6">
    <location>
        <begin position="183"/>
        <end position="299"/>
    </location>
</feature>
<dbReference type="PROSITE" id="PS51471">
    <property type="entry name" value="FE2OG_OXY"/>
    <property type="match status" value="1"/>
</dbReference>
<dbReference type="InterPro" id="IPR005123">
    <property type="entry name" value="Oxoglu/Fe-dep_dioxygenase_dom"/>
</dbReference>
<dbReference type="Gene3D" id="2.60.120.590">
    <property type="entry name" value="Alpha-ketoglutarate-dependent dioxygenase AlkB-like"/>
    <property type="match status" value="1"/>
</dbReference>
<dbReference type="InterPro" id="IPR004574">
    <property type="entry name" value="Alkb"/>
</dbReference>
<evidence type="ECO:0000313" key="7">
    <source>
        <dbReference type="EMBL" id="CAK8992429.1"/>
    </source>
</evidence>
<name>A0ABP0HQE3_9DINO</name>
<evidence type="ECO:0000256" key="5">
    <source>
        <dbReference type="SAM" id="MobiDB-lite"/>
    </source>
</evidence>
<feature type="region of interest" description="Disordered" evidence="5">
    <location>
        <begin position="462"/>
        <end position="487"/>
    </location>
</feature>
<evidence type="ECO:0000256" key="1">
    <source>
        <dbReference type="ARBA" id="ARBA00022723"/>
    </source>
</evidence>
<proteinExistence type="predicted"/>
<keyword evidence="8" id="KW-1185">Reference proteome</keyword>
<evidence type="ECO:0000259" key="6">
    <source>
        <dbReference type="PROSITE" id="PS51471"/>
    </source>
</evidence>
<dbReference type="EMBL" id="CAXAMM010001558">
    <property type="protein sequence ID" value="CAK8992429.1"/>
    <property type="molecule type" value="Genomic_DNA"/>
</dbReference>
<sequence length="646" mass="72066">MGESRDRSTSPRGAIDKDAYQELDSRWRRVRDLESSLGEDLLTSTEDPRCQALADGKAFRLVCDAVDQEAYLIPGLLSLQEQCDLLNALLTDWALPPHRSNLCQSSEASWLKDGLKKFCEESMDQSSLSVIERLRWVTLGQQYDWSSRSYLSDERPLPELLVSFASRAVELLRLAGEIHSMPRFQAAICNLYHAARRPSDRLGGHRDDVEEDATSPLVTISIGLPCVFLLGKDTRTSRPLPLLFTAGSMLVLTKRARQAFHGVPSIFVPPKLQLKGRSFRPATSQSWDPRFDWAYRPWLQAGEDEEELPEHLRYLVTRARVSFSVRSVRPEDESADGRPTRETVRACPPRSWRPSIMGRVGSRCRAWLALTVLLSRFSLRCSPTFATPPGGATEGASDYEAAFQKRLQQVKETPRKAKAPAKKVKKELVLESRVPMAGAGKLSMEAATPSWWAFWENRAGAEGGERRPSASDRDKAYGGSDDTMTPLNVRKKRGHMNENVGICFIPRASENVCLFDLGFSEQENLAACPGAQVVVTIDAEMPNESSEKSQAQVTTGQRIAPIAAALMKCARTQEQGLEILQAVQQGGVAPLEISCSAEELELAYQRCVPIWERNQEKDIEELVPIRSDAGFWSKRCDSRVATPCRV</sequence>
<evidence type="ECO:0000256" key="4">
    <source>
        <dbReference type="ARBA" id="ARBA00023004"/>
    </source>
</evidence>
<keyword evidence="2 7" id="KW-0223">Dioxygenase</keyword>
<protein>
    <submittedName>
        <fullName evidence="7">Alpha-ketoglutarate-dependent dioxygenase abh1 (Alkylated DNA repair protein alkB homolog)</fullName>
    </submittedName>
</protein>